<dbReference type="EMBL" id="SRSC01000003">
    <property type="protein sequence ID" value="TGU71646.1"/>
    <property type="molecule type" value="Genomic_DNA"/>
</dbReference>
<protein>
    <submittedName>
        <fullName evidence="2">PilZ domain-containing protein</fullName>
    </submittedName>
</protein>
<dbReference type="RefSeq" id="WP_135871420.1">
    <property type="nucleotide sequence ID" value="NZ_SRSC01000003.1"/>
</dbReference>
<dbReference type="GO" id="GO:0035438">
    <property type="term" value="F:cyclic-di-GMP binding"/>
    <property type="evidence" value="ECO:0007669"/>
    <property type="project" value="InterPro"/>
</dbReference>
<keyword evidence="3" id="KW-1185">Reference proteome</keyword>
<evidence type="ECO:0000313" key="2">
    <source>
        <dbReference type="EMBL" id="TGU71646.1"/>
    </source>
</evidence>
<dbReference type="Gene3D" id="2.40.10.220">
    <property type="entry name" value="predicted glycosyltransferase like domains"/>
    <property type="match status" value="1"/>
</dbReference>
<dbReference type="SUPFAM" id="SSF141371">
    <property type="entry name" value="PilZ domain-like"/>
    <property type="match status" value="1"/>
</dbReference>
<sequence>MNQRRFHRVKHTAPGELKHHDMKYRCRIENISLRGALISADECLMVPLNESCTLSIEVAPGQAPMVVTVGVVHCFFSMMGVKFIAFEGNAEQTLLELIRRITTEPDKLAQEWESIQQEKAGCNQQTVAEPAVAHCN</sequence>
<reference evidence="2 3" key="1">
    <citation type="submission" date="2019-04" db="EMBL/GenBank/DDBJ databases">
        <title>Geobacter oryzae sp. nov., ferric-reducing bacteria isolated from paddy soil.</title>
        <authorList>
            <person name="Xu Z."/>
            <person name="Masuda Y."/>
            <person name="Itoh H."/>
            <person name="Senoo K."/>
        </authorList>
    </citation>
    <scope>NUCLEOTIDE SEQUENCE [LARGE SCALE GENOMIC DNA]</scope>
    <source>
        <strain evidence="2 3">Red111</strain>
    </source>
</reference>
<comment type="caution">
    <text evidence="2">The sequence shown here is derived from an EMBL/GenBank/DDBJ whole genome shotgun (WGS) entry which is preliminary data.</text>
</comment>
<dbReference type="AlphaFoldDB" id="A0A4S1CF35"/>
<dbReference type="InterPro" id="IPR009875">
    <property type="entry name" value="PilZ_domain"/>
</dbReference>
<proteinExistence type="predicted"/>
<evidence type="ECO:0000313" key="3">
    <source>
        <dbReference type="Proteomes" id="UP000306416"/>
    </source>
</evidence>
<dbReference type="Proteomes" id="UP000306416">
    <property type="component" value="Unassembled WGS sequence"/>
</dbReference>
<evidence type="ECO:0000259" key="1">
    <source>
        <dbReference type="Pfam" id="PF07238"/>
    </source>
</evidence>
<organism evidence="2 3">
    <name type="scientific">Geomonas terrae</name>
    <dbReference type="NCBI Taxonomy" id="2562681"/>
    <lineage>
        <taxon>Bacteria</taxon>
        <taxon>Pseudomonadati</taxon>
        <taxon>Thermodesulfobacteriota</taxon>
        <taxon>Desulfuromonadia</taxon>
        <taxon>Geobacterales</taxon>
        <taxon>Geobacteraceae</taxon>
        <taxon>Geomonas</taxon>
    </lineage>
</organism>
<name>A0A4S1CF35_9BACT</name>
<dbReference type="Pfam" id="PF07238">
    <property type="entry name" value="PilZ"/>
    <property type="match status" value="1"/>
</dbReference>
<feature type="domain" description="PilZ" evidence="1">
    <location>
        <begin position="2"/>
        <end position="99"/>
    </location>
</feature>
<gene>
    <name evidence="2" type="ORF">E4633_15175</name>
</gene>
<accession>A0A4S1CF35</accession>